<evidence type="ECO:0000256" key="1">
    <source>
        <dbReference type="ARBA" id="ARBA00022448"/>
    </source>
</evidence>
<keyword evidence="1" id="KW-0813">Transport</keyword>
<keyword evidence="3" id="KW-0997">Cell inner membrane</keyword>
<dbReference type="Proteomes" id="UP000199754">
    <property type="component" value="Chromosome"/>
</dbReference>
<keyword evidence="5 9" id="KW-0067">ATP-binding</keyword>
<keyword evidence="9" id="KW-0378">Hydrolase</keyword>
<evidence type="ECO:0000256" key="6">
    <source>
        <dbReference type="ARBA" id="ARBA00022967"/>
    </source>
</evidence>
<dbReference type="SMART" id="SM00382">
    <property type="entry name" value="AAA"/>
    <property type="match status" value="1"/>
</dbReference>
<keyword evidence="6" id="KW-1278">Translocase</keyword>
<proteinExistence type="predicted"/>
<keyword evidence="2" id="KW-1003">Cell membrane</keyword>
<evidence type="ECO:0000256" key="2">
    <source>
        <dbReference type="ARBA" id="ARBA00022475"/>
    </source>
</evidence>
<dbReference type="PANTHER" id="PTHR42781">
    <property type="entry name" value="SPERMIDINE/PUTRESCINE IMPORT ATP-BINDING PROTEIN POTA"/>
    <property type="match status" value="1"/>
</dbReference>
<dbReference type="PROSITE" id="PS00211">
    <property type="entry name" value="ABC_TRANSPORTER_1"/>
    <property type="match status" value="1"/>
</dbReference>
<evidence type="ECO:0000256" key="3">
    <source>
        <dbReference type="ARBA" id="ARBA00022519"/>
    </source>
</evidence>
<keyword evidence="10" id="KW-1185">Reference proteome</keyword>
<dbReference type="STRING" id="1402135.SAMN05444149_10420"/>
<keyword evidence="7" id="KW-0472">Membrane</keyword>
<protein>
    <submittedName>
        <fullName evidence="9">Thiamine import ATP-binding protein ThiQ</fullName>
        <ecNumber evidence="9">3.6.3.-</ecNumber>
    </submittedName>
</protein>
<dbReference type="PROSITE" id="PS50893">
    <property type="entry name" value="ABC_TRANSPORTER_2"/>
    <property type="match status" value="1"/>
</dbReference>
<organism evidence="9 10">
    <name type="scientific">Pseudosulfitobacter pseudonitzschiae</name>
    <dbReference type="NCBI Taxonomy" id="1402135"/>
    <lineage>
        <taxon>Bacteria</taxon>
        <taxon>Pseudomonadati</taxon>
        <taxon>Pseudomonadota</taxon>
        <taxon>Alphaproteobacteria</taxon>
        <taxon>Rhodobacterales</taxon>
        <taxon>Roseobacteraceae</taxon>
        <taxon>Pseudosulfitobacter</taxon>
    </lineage>
</organism>
<feature type="domain" description="ABC transporter" evidence="8">
    <location>
        <begin position="1"/>
        <end position="236"/>
    </location>
</feature>
<dbReference type="KEGG" id="spse:SULPSESMR1_03016"/>
<dbReference type="InterPro" id="IPR027417">
    <property type="entry name" value="P-loop_NTPase"/>
</dbReference>
<evidence type="ECO:0000313" key="10">
    <source>
        <dbReference type="Proteomes" id="UP000199754"/>
    </source>
</evidence>
<accession>A0A221K4A6</accession>
<evidence type="ECO:0000313" key="9">
    <source>
        <dbReference type="EMBL" id="ASM73795.1"/>
    </source>
</evidence>
<name>A0A221K4A6_9RHOB</name>
<keyword evidence="4" id="KW-0547">Nucleotide-binding</keyword>
<dbReference type="PANTHER" id="PTHR42781:SF1">
    <property type="entry name" value="THIAMINE IMPORT ATP-BINDING PROTEIN THIQ"/>
    <property type="match status" value="1"/>
</dbReference>
<dbReference type="InterPro" id="IPR003593">
    <property type="entry name" value="AAA+_ATPase"/>
</dbReference>
<evidence type="ECO:0000259" key="8">
    <source>
        <dbReference type="PROSITE" id="PS50893"/>
    </source>
</evidence>
<gene>
    <name evidence="9" type="primary">thiQ</name>
    <name evidence="9" type="ORF">SULPSESMR1_03016</name>
</gene>
<evidence type="ECO:0000256" key="4">
    <source>
        <dbReference type="ARBA" id="ARBA00022741"/>
    </source>
</evidence>
<evidence type="ECO:0000256" key="7">
    <source>
        <dbReference type="ARBA" id="ARBA00023136"/>
    </source>
</evidence>
<dbReference type="Gene3D" id="3.40.50.300">
    <property type="entry name" value="P-loop containing nucleotide triphosphate hydrolases"/>
    <property type="match status" value="1"/>
</dbReference>
<dbReference type="InterPro" id="IPR017871">
    <property type="entry name" value="ABC_transporter-like_CS"/>
</dbReference>
<dbReference type="EMBL" id="CP022415">
    <property type="protein sequence ID" value="ASM73795.1"/>
    <property type="molecule type" value="Genomic_DNA"/>
</dbReference>
<dbReference type="AlphaFoldDB" id="A0A221K4A6"/>
<dbReference type="OrthoDB" id="9802264at2"/>
<evidence type="ECO:0000256" key="5">
    <source>
        <dbReference type="ARBA" id="ARBA00022840"/>
    </source>
</evidence>
<dbReference type="InterPro" id="IPR050093">
    <property type="entry name" value="ABC_SmlMolc_Importer"/>
</dbReference>
<sequence>MLGEDVVLYLNDVLIELGDFNLRADLSVSAGRKVAIIGPSGAGKSTLVGAVAGFIPLVRGHVSMQGRDITQSSPDQRGMAMLFQDGNLFPHLTTAQNVGLGLRPALRLSADERRQVREALARVGLAGFEDRTPANLSGGQQSRAALARMLVQGKPLMLLDEPFAALGPALRDEMLDLVTEVAADTEAAVLMVTHAPQDVRRFADDVIFVEGGVAHVPQAAGALMDNPPPALKTYLG</sequence>
<dbReference type="InterPro" id="IPR003439">
    <property type="entry name" value="ABC_transporter-like_ATP-bd"/>
</dbReference>
<reference evidence="9 10" key="1">
    <citation type="submission" date="2017-07" db="EMBL/GenBank/DDBJ databases">
        <title>Genome Sequence of Sulfitobacter pseudonitzschiae Strain SMR1 Isolated from a culture of the Diatom Skeletonema marinoi.</title>
        <authorList>
            <person name="Topel M."/>
            <person name="Pinder M.I.M."/>
            <person name="Johansson O.N."/>
            <person name="Kourtchenko O."/>
            <person name="Godhe A."/>
            <person name="Clarke A.K."/>
        </authorList>
    </citation>
    <scope>NUCLEOTIDE SEQUENCE [LARGE SCALE GENOMIC DNA]</scope>
    <source>
        <strain evidence="9 10">SMR1</strain>
    </source>
</reference>
<dbReference type="EC" id="3.6.3.-" evidence="9"/>
<dbReference type="SUPFAM" id="SSF52540">
    <property type="entry name" value="P-loop containing nucleoside triphosphate hydrolases"/>
    <property type="match status" value="1"/>
</dbReference>
<dbReference type="GO" id="GO:0016887">
    <property type="term" value="F:ATP hydrolysis activity"/>
    <property type="evidence" value="ECO:0007669"/>
    <property type="project" value="InterPro"/>
</dbReference>
<dbReference type="GO" id="GO:0005524">
    <property type="term" value="F:ATP binding"/>
    <property type="evidence" value="ECO:0007669"/>
    <property type="project" value="UniProtKB-KW"/>
</dbReference>
<dbReference type="Pfam" id="PF00005">
    <property type="entry name" value="ABC_tran"/>
    <property type="match status" value="1"/>
</dbReference>